<keyword evidence="12" id="KW-0347">Helicase</keyword>
<dbReference type="GO" id="GO:0051259">
    <property type="term" value="P:protein complex oligomerization"/>
    <property type="evidence" value="ECO:0007669"/>
    <property type="project" value="Ensembl"/>
</dbReference>
<dbReference type="Gene3D" id="1.10.533.10">
    <property type="entry name" value="Death Domain, Fas"/>
    <property type="match status" value="2"/>
</dbReference>
<keyword evidence="7" id="KW-0399">Innate immunity</keyword>
<dbReference type="GO" id="GO:0003727">
    <property type="term" value="F:single-stranded RNA binding"/>
    <property type="evidence" value="ECO:0007669"/>
    <property type="project" value="Ensembl"/>
</dbReference>
<evidence type="ECO:0000256" key="20">
    <source>
        <dbReference type="SAM" id="MobiDB-lite"/>
    </source>
</evidence>
<dbReference type="InterPro" id="IPR001650">
    <property type="entry name" value="Helicase_C-like"/>
</dbReference>
<dbReference type="FunFam" id="3.40.50.300:FF:000893">
    <property type="entry name" value="Interferon-induced with helicase C domain 1"/>
    <property type="match status" value="1"/>
</dbReference>
<sequence length="1002" mass="114174">MTATTSPDTAFLYLIACFRPRLKQNIRVHPVLDRLPSLSREEKDRIRTVAAREGDVLAAELLLQAVERGPHQLGWRQEFCDALREGGCNLAACYVNPSELPSPSIEADNDAALSLVELSLGRLVDEMRALAVADKCVEMNLFSDEDHEQIIAAADLQGNRHGVRALLSRIVQKKDWFSPFLRALQDTGHEELAVALNGKKMENKENGTTTEEEMEAEESLVPEVMEELQGVEVNDSLVSESNGLEASFGDTSEVSESDVGLADISVSDISESLGQNRILSSDSDDAEVDKRVSPEPELTLRDYQMEVAKPALEGKNVIICLPTGSGKTRVAVYITKDHLDKKRKAGEPSKVIVLVNKVPLVEQHFRKEFHPYLKRWYNVTGLSGDSQLKISFPEVVRNHDVIISTAQILENSLVNASKADEEGVQLSDFSLIVIDECHHTQKEGVYNNIMRRFLYEKMKNKKLSKENKPQIPQPQILGLTASPGVGGAKTQEKAEQHILKICANLDAYRIMTVEEHNFQLKDHVKEPYKKFVIADDKRRDPFREKITDIMTEIQAYCQLNPKSEFGTQSYEQWVVKEEKKAAKEENRKGHVCAEHLKKYSDALQINDTIRMLDAYNQLNNFYKEEKNKKMTLDEGDDEPVASKLDETDRFLINLFYAKRKQLKALAGNPEYENEKLIKLRNTLMEEFTKTGEARGIIFTKTRQSAVALYQWITDNTKFEEVGIKAHYLIGAGHNSEFKPMTQNEQREVIDKFRTGKVNLLIATTVAEEGLDIKECNIVIRYGLFTNEIAMVQARGRARADESTYVLVASGGSGVVERENVNLFREKMMYKAIKRVQRMPQEEYLNKIQGFQLQSIMEKKLKSRKEQLKTYKQDPSLVTFLCKNCHKLICSGEDIQLIENMHHVNATKEFQDFYITRENKTLQQQHADYQTNVEIVCKDCGYAWGNMMVHRGLDLPCLQIRNFVVEFKNKKSPTKKLCKKWGELPIRFPSFVYPDYCDVSDED</sequence>
<dbReference type="InterPro" id="IPR051363">
    <property type="entry name" value="RLR_Helicase"/>
</dbReference>
<dbReference type="InterPro" id="IPR006935">
    <property type="entry name" value="Helicase/UvrB_N"/>
</dbReference>
<evidence type="ECO:0000256" key="18">
    <source>
        <dbReference type="ARBA" id="ARBA00023118"/>
    </source>
</evidence>
<dbReference type="GO" id="GO:0039530">
    <property type="term" value="P:MDA-5 signaling pathway"/>
    <property type="evidence" value="ECO:0007669"/>
    <property type="project" value="Ensembl"/>
</dbReference>
<evidence type="ECO:0000259" key="23">
    <source>
        <dbReference type="PROSITE" id="PS51789"/>
    </source>
</evidence>
<dbReference type="CDD" id="cd18802">
    <property type="entry name" value="SF2_C_dicer"/>
    <property type="match status" value="1"/>
</dbReference>
<dbReference type="SUPFAM" id="SSF52540">
    <property type="entry name" value="P-loop containing nucleoside triphosphate hydrolases"/>
    <property type="match status" value="1"/>
</dbReference>
<dbReference type="GO" id="GO:0042802">
    <property type="term" value="F:identical protein binding"/>
    <property type="evidence" value="ECO:0007669"/>
    <property type="project" value="Ensembl"/>
</dbReference>
<feature type="domain" description="Helicase ATP-binding" evidence="21">
    <location>
        <begin position="308"/>
        <end position="501"/>
    </location>
</feature>
<reference evidence="24" key="1">
    <citation type="submission" date="2025-08" db="UniProtKB">
        <authorList>
            <consortium name="Ensembl"/>
        </authorList>
    </citation>
    <scope>IDENTIFICATION</scope>
</reference>
<dbReference type="GO" id="GO:0005739">
    <property type="term" value="C:mitochondrion"/>
    <property type="evidence" value="ECO:0007669"/>
    <property type="project" value="Ensembl"/>
</dbReference>
<evidence type="ECO:0000256" key="3">
    <source>
        <dbReference type="ARBA" id="ARBA00012552"/>
    </source>
</evidence>
<dbReference type="PROSITE" id="PS51192">
    <property type="entry name" value="HELICASE_ATP_BIND_1"/>
    <property type="match status" value="1"/>
</dbReference>
<keyword evidence="11" id="KW-0378">Hydrolase</keyword>
<keyword evidence="16" id="KW-0391">Immunity</keyword>
<evidence type="ECO:0000313" key="25">
    <source>
        <dbReference type="Proteomes" id="UP000694392"/>
    </source>
</evidence>
<dbReference type="GO" id="GO:0038187">
    <property type="term" value="F:pattern recognition receptor activity"/>
    <property type="evidence" value="ECO:0007669"/>
    <property type="project" value="Ensembl"/>
</dbReference>
<dbReference type="GO" id="GO:0003724">
    <property type="term" value="F:RNA helicase activity"/>
    <property type="evidence" value="ECO:0007669"/>
    <property type="project" value="UniProtKB-EC"/>
</dbReference>
<dbReference type="GO" id="GO:0016887">
    <property type="term" value="F:ATP hydrolysis activity"/>
    <property type="evidence" value="ECO:0007669"/>
    <property type="project" value="Ensembl"/>
</dbReference>
<dbReference type="SMART" id="SM00487">
    <property type="entry name" value="DEXDc"/>
    <property type="match status" value="1"/>
</dbReference>
<dbReference type="Pfam" id="PF00271">
    <property type="entry name" value="Helicase_C"/>
    <property type="match status" value="1"/>
</dbReference>
<dbReference type="GeneTree" id="ENSGT00940000153173"/>
<feature type="domain" description="Helicase C-terminal" evidence="22">
    <location>
        <begin position="675"/>
        <end position="848"/>
    </location>
</feature>
<dbReference type="EC" id="3.6.4.13" evidence="3"/>
<feature type="region of interest" description="Disordered" evidence="20">
    <location>
        <begin position="465"/>
        <end position="484"/>
    </location>
</feature>
<dbReference type="GO" id="GO:0060760">
    <property type="term" value="P:positive regulation of response to cytokine stimulus"/>
    <property type="evidence" value="ECO:0007669"/>
    <property type="project" value="Ensembl"/>
</dbReference>
<dbReference type="Pfam" id="PF18119">
    <property type="entry name" value="RIG-I_C"/>
    <property type="match status" value="1"/>
</dbReference>
<dbReference type="PROSITE" id="PS51194">
    <property type="entry name" value="HELICASE_CTER"/>
    <property type="match status" value="1"/>
</dbReference>
<dbReference type="Gene3D" id="3.40.50.300">
    <property type="entry name" value="P-loop containing nucleotide triphosphate hydrolases"/>
    <property type="match status" value="2"/>
</dbReference>
<keyword evidence="5" id="KW-1017">Isopeptide bond</keyword>
<keyword evidence="25" id="KW-1185">Reference proteome</keyword>
<evidence type="ECO:0000256" key="7">
    <source>
        <dbReference type="ARBA" id="ARBA00022588"/>
    </source>
</evidence>
<proteinExistence type="inferred from homology"/>
<dbReference type="Ensembl" id="ENSSPUT00000024130.1">
    <property type="protein sequence ID" value="ENSSPUP00000022629.1"/>
    <property type="gene ID" value="ENSSPUG00000017377.1"/>
</dbReference>
<evidence type="ECO:0000256" key="10">
    <source>
        <dbReference type="ARBA" id="ARBA00022741"/>
    </source>
</evidence>
<dbReference type="GO" id="GO:0045071">
    <property type="term" value="P:negative regulation of viral genome replication"/>
    <property type="evidence" value="ECO:0007669"/>
    <property type="project" value="Ensembl"/>
</dbReference>
<dbReference type="GO" id="GO:0005524">
    <property type="term" value="F:ATP binding"/>
    <property type="evidence" value="ECO:0007669"/>
    <property type="project" value="UniProtKB-KW"/>
</dbReference>
<evidence type="ECO:0000256" key="4">
    <source>
        <dbReference type="ARBA" id="ARBA00022490"/>
    </source>
</evidence>
<dbReference type="GO" id="GO:0032755">
    <property type="term" value="P:positive regulation of interleukin-6 production"/>
    <property type="evidence" value="ECO:0007669"/>
    <property type="project" value="Ensembl"/>
</dbReference>
<dbReference type="FunFam" id="3.40.50.300:FF:000736">
    <property type="entry name" value="Interferon-induced helicase C domain-containing protein 1"/>
    <property type="match status" value="1"/>
</dbReference>
<dbReference type="GO" id="GO:0009299">
    <property type="term" value="P:mRNA transcription"/>
    <property type="evidence" value="ECO:0007669"/>
    <property type="project" value="Ensembl"/>
</dbReference>
<evidence type="ECO:0000256" key="8">
    <source>
        <dbReference type="ARBA" id="ARBA00022723"/>
    </source>
</evidence>
<dbReference type="Gene3D" id="1.20.1320.30">
    <property type="match status" value="1"/>
</dbReference>
<dbReference type="PROSITE" id="PS51789">
    <property type="entry name" value="RLR_CTR"/>
    <property type="match status" value="1"/>
</dbReference>
<evidence type="ECO:0000256" key="11">
    <source>
        <dbReference type="ARBA" id="ARBA00022801"/>
    </source>
</evidence>
<dbReference type="CDD" id="cd15807">
    <property type="entry name" value="MDA5_C"/>
    <property type="match status" value="1"/>
</dbReference>
<protein>
    <recommendedName>
        <fullName evidence="3">RNA helicase</fullName>
        <ecNumber evidence="3">3.6.4.13</ecNumber>
    </recommendedName>
</protein>
<dbReference type="GO" id="GO:0008270">
    <property type="term" value="F:zinc ion binding"/>
    <property type="evidence" value="ECO:0007669"/>
    <property type="project" value="Ensembl"/>
</dbReference>
<dbReference type="GO" id="GO:0016925">
    <property type="term" value="P:protein sumoylation"/>
    <property type="evidence" value="ECO:0007669"/>
    <property type="project" value="Ensembl"/>
</dbReference>
<dbReference type="Pfam" id="PF04851">
    <property type="entry name" value="ResIII"/>
    <property type="match status" value="1"/>
</dbReference>
<evidence type="ECO:0000256" key="6">
    <source>
        <dbReference type="ARBA" id="ARBA00022553"/>
    </source>
</evidence>
<dbReference type="InterPro" id="IPR027417">
    <property type="entry name" value="P-loop_NTPase"/>
</dbReference>
<dbReference type="GO" id="GO:0032728">
    <property type="term" value="P:positive regulation of interferon-beta production"/>
    <property type="evidence" value="ECO:0007669"/>
    <property type="project" value="Ensembl"/>
</dbReference>
<dbReference type="InterPro" id="IPR021673">
    <property type="entry name" value="RLR_CTR"/>
</dbReference>
<evidence type="ECO:0000256" key="5">
    <source>
        <dbReference type="ARBA" id="ARBA00022499"/>
    </source>
</evidence>
<dbReference type="Pfam" id="PF16739">
    <property type="entry name" value="CARD_2"/>
    <property type="match status" value="2"/>
</dbReference>
<dbReference type="GO" id="GO:0032760">
    <property type="term" value="P:positive regulation of tumor necrosis factor production"/>
    <property type="evidence" value="ECO:0007669"/>
    <property type="project" value="Ensembl"/>
</dbReference>
<dbReference type="OMA" id="TFCQMNP"/>
<evidence type="ECO:0000256" key="2">
    <source>
        <dbReference type="ARBA" id="ARBA00006866"/>
    </source>
</evidence>
<dbReference type="AlphaFoldDB" id="A0A8D0HQI0"/>
<keyword evidence="18" id="KW-0051">Antiviral defense</keyword>
<comment type="subcellular location">
    <subcellularLocation>
        <location evidence="1">Cytoplasm</location>
    </subcellularLocation>
</comment>
<name>A0A8D0HQI0_SPHPU</name>
<organism evidence="24 25">
    <name type="scientific">Sphenodon punctatus</name>
    <name type="common">Tuatara</name>
    <name type="synonym">Hatteria punctata</name>
    <dbReference type="NCBI Taxonomy" id="8508"/>
    <lineage>
        <taxon>Eukaryota</taxon>
        <taxon>Metazoa</taxon>
        <taxon>Chordata</taxon>
        <taxon>Craniata</taxon>
        <taxon>Vertebrata</taxon>
        <taxon>Euteleostomi</taxon>
        <taxon>Lepidosauria</taxon>
        <taxon>Sphenodontia</taxon>
        <taxon>Sphenodontidae</taxon>
        <taxon>Sphenodon</taxon>
    </lineage>
</organism>
<dbReference type="InterPro" id="IPR038557">
    <property type="entry name" value="RLR_C_sf"/>
</dbReference>
<dbReference type="Pfam" id="PF11648">
    <property type="entry name" value="RIG-I_C-RD"/>
    <property type="match status" value="1"/>
</dbReference>
<evidence type="ECO:0000313" key="24">
    <source>
        <dbReference type="Ensembl" id="ENSSPUP00000022629.1"/>
    </source>
</evidence>
<dbReference type="Proteomes" id="UP000694392">
    <property type="component" value="Unplaced"/>
</dbReference>
<keyword evidence="10" id="KW-0547">Nucleotide-binding</keyword>
<feature type="domain" description="RLR CTR" evidence="23">
    <location>
        <begin position="867"/>
        <end position="997"/>
    </location>
</feature>
<dbReference type="PANTHER" id="PTHR14074:SF14">
    <property type="entry name" value="INTERFERON-INDUCED HELICASE C DOMAIN-CONTAINING PROTEIN 1"/>
    <property type="match status" value="1"/>
</dbReference>
<dbReference type="SMART" id="SM00490">
    <property type="entry name" value="HELICc"/>
    <property type="match status" value="1"/>
</dbReference>
<evidence type="ECO:0000256" key="12">
    <source>
        <dbReference type="ARBA" id="ARBA00022806"/>
    </source>
</evidence>
<keyword evidence="17" id="KW-0694">RNA-binding</keyword>
<keyword evidence="6" id="KW-0597">Phosphoprotein</keyword>
<evidence type="ECO:0000256" key="16">
    <source>
        <dbReference type="ARBA" id="ARBA00022859"/>
    </source>
</evidence>
<dbReference type="GO" id="GO:0003677">
    <property type="term" value="F:DNA binding"/>
    <property type="evidence" value="ECO:0007669"/>
    <property type="project" value="InterPro"/>
</dbReference>
<evidence type="ECO:0000256" key="1">
    <source>
        <dbReference type="ARBA" id="ARBA00004496"/>
    </source>
</evidence>
<keyword evidence="4" id="KW-0963">Cytoplasm</keyword>
<dbReference type="CDD" id="cd08818">
    <property type="entry name" value="CARD_MDA5_r1"/>
    <property type="match status" value="1"/>
</dbReference>
<keyword evidence="15" id="KW-0832">Ubl conjugation</keyword>
<dbReference type="InterPro" id="IPR041204">
    <property type="entry name" value="RIG-I-like_C"/>
</dbReference>
<evidence type="ECO:0000259" key="22">
    <source>
        <dbReference type="PROSITE" id="PS51194"/>
    </source>
</evidence>
<dbReference type="GO" id="GO:0140374">
    <property type="term" value="P:antiviral innate immune response"/>
    <property type="evidence" value="ECO:0007669"/>
    <property type="project" value="Ensembl"/>
</dbReference>
<dbReference type="PANTHER" id="PTHR14074">
    <property type="entry name" value="HELICASE WITH DEATH DOMAIN-RELATED"/>
    <property type="match status" value="1"/>
</dbReference>
<dbReference type="GO" id="GO:0071360">
    <property type="term" value="P:cellular response to exogenous dsRNA"/>
    <property type="evidence" value="ECO:0007669"/>
    <property type="project" value="Ensembl"/>
</dbReference>
<dbReference type="Gene3D" id="2.170.150.30">
    <property type="entry name" value="RIG-I-like receptor, C-terminal regulatory domain"/>
    <property type="match status" value="1"/>
</dbReference>
<evidence type="ECO:0000259" key="21">
    <source>
        <dbReference type="PROSITE" id="PS51192"/>
    </source>
</evidence>
<keyword evidence="8" id="KW-0479">Metal-binding</keyword>
<gene>
    <name evidence="24" type="primary">IFIH1</name>
</gene>
<evidence type="ECO:0000256" key="19">
    <source>
        <dbReference type="ARBA" id="ARBA00049390"/>
    </source>
</evidence>
<evidence type="ECO:0000256" key="9">
    <source>
        <dbReference type="ARBA" id="ARBA00022737"/>
    </source>
</evidence>
<accession>A0A8D0HQI0</accession>
<comment type="catalytic activity">
    <reaction evidence="19">
        <text>ATP + H2O = ADP + phosphate + H(+)</text>
        <dbReference type="Rhea" id="RHEA:13065"/>
        <dbReference type="ChEBI" id="CHEBI:15377"/>
        <dbReference type="ChEBI" id="CHEBI:15378"/>
        <dbReference type="ChEBI" id="CHEBI:30616"/>
        <dbReference type="ChEBI" id="CHEBI:43474"/>
        <dbReference type="ChEBI" id="CHEBI:456216"/>
        <dbReference type="EC" id="3.6.4.13"/>
    </reaction>
    <physiologicalReaction direction="left-to-right" evidence="19">
        <dbReference type="Rhea" id="RHEA:13066"/>
    </physiologicalReaction>
</comment>
<keyword evidence="9" id="KW-0677">Repeat</keyword>
<evidence type="ECO:0000256" key="13">
    <source>
        <dbReference type="ARBA" id="ARBA00022833"/>
    </source>
</evidence>
<dbReference type="GO" id="GO:0043021">
    <property type="term" value="F:ribonucleoprotein complex binding"/>
    <property type="evidence" value="ECO:0007669"/>
    <property type="project" value="Ensembl"/>
</dbReference>
<comment type="similarity">
    <text evidence="2">Belongs to the helicase family. RLR subfamily.</text>
</comment>
<dbReference type="InterPro" id="IPR031964">
    <property type="entry name" value="CARD_dom"/>
</dbReference>
<dbReference type="InterPro" id="IPR014001">
    <property type="entry name" value="Helicase_ATP-bd"/>
</dbReference>
<dbReference type="GO" id="GO:0060337">
    <property type="term" value="P:type I interferon-mediated signaling pathway"/>
    <property type="evidence" value="ECO:0007669"/>
    <property type="project" value="Ensembl"/>
</dbReference>
<evidence type="ECO:0000256" key="17">
    <source>
        <dbReference type="ARBA" id="ARBA00022884"/>
    </source>
</evidence>
<evidence type="ECO:0000256" key="15">
    <source>
        <dbReference type="ARBA" id="ARBA00022843"/>
    </source>
</evidence>
<keyword evidence="14" id="KW-0067">ATP-binding</keyword>
<evidence type="ECO:0000256" key="14">
    <source>
        <dbReference type="ARBA" id="ARBA00022840"/>
    </source>
</evidence>
<dbReference type="GO" id="GO:0003725">
    <property type="term" value="F:double-stranded RNA binding"/>
    <property type="evidence" value="ECO:0007669"/>
    <property type="project" value="Ensembl"/>
</dbReference>
<dbReference type="GO" id="GO:0098586">
    <property type="term" value="P:cellular response to virus"/>
    <property type="evidence" value="ECO:0007669"/>
    <property type="project" value="Ensembl"/>
</dbReference>
<dbReference type="CDD" id="cd12090">
    <property type="entry name" value="MDA5_ID"/>
    <property type="match status" value="1"/>
</dbReference>
<reference evidence="24" key="2">
    <citation type="submission" date="2025-09" db="UniProtKB">
        <authorList>
            <consortium name="Ensembl"/>
        </authorList>
    </citation>
    <scope>IDENTIFICATION</scope>
</reference>
<keyword evidence="13" id="KW-0862">Zinc</keyword>
<dbReference type="InterPro" id="IPR011029">
    <property type="entry name" value="DEATH-like_dom_sf"/>
</dbReference>
<dbReference type="GO" id="GO:0032727">
    <property type="term" value="P:positive regulation of interferon-alpha production"/>
    <property type="evidence" value="ECO:0007669"/>
    <property type="project" value="Ensembl"/>
</dbReference>